<reference evidence="1 2" key="1">
    <citation type="journal article" date="2017" name="BMC Genomics">
        <title>Genome sequencing of 39 Akkermansia muciniphila isolates reveals its population structure, genomic and functional diverisity, and global distribution in mammalian gut microbiotas.</title>
        <authorList>
            <person name="Guo X."/>
            <person name="Li S."/>
            <person name="Zhang J."/>
            <person name="Wu F."/>
            <person name="Li X."/>
            <person name="Wu D."/>
            <person name="Zhang M."/>
            <person name="Ou Z."/>
            <person name="Jie Z."/>
            <person name="Yan Q."/>
            <person name="Li P."/>
            <person name="Yi J."/>
            <person name="Peng Y."/>
        </authorList>
    </citation>
    <scope>NUCLEOTIDE SEQUENCE [LARGE SCALE GENOMIC DNA]</scope>
    <source>
        <strain evidence="1 2">GP24</strain>
    </source>
</reference>
<gene>
    <name evidence="1" type="ORF">CXU22_05815</name>
</gene>
<dbReference type="Proteomes" id="UP000236000">
    <property type="component" value="Unassembled WGS sequence"/>
</dbReference>
<accession>A0A2N8HDV8</accession>
<protein>
    <submittedName>
        <fullName evidence="1">Uncharacterized protein</fullName>
    </submittedName>
</protein>
<evidence type="ECO:0000313" key="1">
    <source>
        <dbReference type="EMBL" id="PNC18151.1"/>
    </source>
</evidence>
<proteinExistence type="predicted"/>
<evidence type="ECO:0000313" key="2">
    <source>
        <dbReference type="Proteomes" id="UP000236000"/>
    </source>
</evidence>
<sequence>MAGQYLLFWGTAFHSGGKWWMMHAHETFLKPTYGSAEGKNFMELRLLASSGGGLSGGKNGFEKTPDIW</sequence>
<dbReference type="EMBL" id="PJKA01000010">
    <property type="protein sequence ID" value="PNC18151.1"/>
    <property type="molecule type" value="Genomic_DNA"/>
</dbReference>
<name>A0A2N8HDV8_9BACT</name>
<organism evidence="1 2">
    <name type="scientific">Akkermansia muciniphila</name>
    <dbReference type="NCBI Taxonomy" id="239935"/>
    <lineage>
        <taxon>Bacteria</taxon>
        <taxon>Pseudomonadati</taxon>
        <taxon>Verrucomicrobiota</taxon>
        <taxon>Verrucomicrobiia</taxon>
        <taxon>Verrucomicrobiales</taxon>
        <taxon>Akkermansiaceae</taxon>
        <taxon>Akkermansia</taxon>
    </lineage>
</organism>
<dbReference type="AlphaFoldDB" id="A0A2N8HDV8"/>
<comment type="caution">
    <text evidence="1">The sequence shown here is derived from an EMBL/GenBank/DDBJ whole genome shotgun (WGS) entry which is preliminary data.</text>
</comment>